<dbReference type="InterPro" id="IPR048268">
    <property type="entry name" value="Arginosuc_syn_C"/>
</dbReference>
<dbReference type="InterPro" id="IPR001518">
    <property type="entry name" value="Arginosuc_synth"/>
</dbReference>
<keyword evidence="3" id="KW-0055">Arginine biosynthesis</keyword>
<dbReference type="InterPro" id="IPR024074">
    <property type="entry name" value="AS_cat/multimer_dom_body"/>
</dbReference>
<evidence type="ECO:0000259" key="8">
    <source>
        <dbReference type="Pfam" id="PF20979"/>
    </source>
</evidence>
<dbReference type="PANTHER" id="PTHR11587:SF2">
    <property type="entry name" value="ARGININOSUCCINATE SYNTHASE"/>
    <property type="match status" value="1"/>
</dbReference>
<gene>
    <name evidence="9" type="ORF">LAZ67_6000127</name>
</gene>
<organism evidence="9 10">
    <name type="scientific">Cordylochernes scorpioides</name>
    <dbReference type="NCBI Taxonomy" id="51811"/>
    <lineage>
        <taxon>Eukaryota</taxon>
        <taxon>Metazoa</taxon>
        <taxon>Ecdysozoa</taxon>
        <taxon>Arthropoda</taxon>
        <taxon>Chelicerata</taxon>
        <taxon>Arachnida</taxon>
        <taxon>Pseudoscorpiones</taxon>
        <taxon>Cheliferoidea</taxon>
        <taxon>Chernetidae</taxon>
        <taxon>Cordylochernes</taxon>
    </lineage>
</organism>
<protein>
    <recommendedName>
        <fullName evidence="2">argininosuccinate synthase</fullName>
        <ecNumber evidence="2">6.3.4.5</ecNumber>
    </recommendedName>
</protein>
<accession>A0ABY6KIB8</accession>
<dbReference type="Pfam" id="PF20979">
    <property type="entry name" value="Arginosuc_syn_C"/>
    <property type="match status" value="1"/>
</dbReference>
<keyword evidence="6" id="KW-0547">Nucleotide-binding</keyword>
<dbReference type="EC" id="6.3.4.5" evidence="2"/>
<name>A0ABY6KIB8_9ARAC</name>
<evidence type="ECO:0000256" key="7">
    <source>
        <dbReference type="ARBA" id="ARBA00022840"/>
    </source>
</evidence>
<evidence type="ECO:0000313" key="10">
    <source>
        <dbReference type="Proteomes" id="UP001235939"/>
    </source>
</evidence>
<dbReference type="Gene3D" id="3.90.1260.10">
    <property type="entry name" value="Argininosuccinate synthetase, chain A, domain 2"/>
    <property type="match status" value="1"/>
</dbReference>
<keyword evidence="4" id="KW-0436">Ligase</keyword>
<evidence type="ECO:0000256" key="2">
    <source>
        <dbReference type="ARBA" id="ARBA00012286"/>
    </source>
</evidence>
<sequence length="93" mass="10312">MFLGAGVPVRVSCQGRAITDPLEMVEFLNQAAGEHGVGRVDIVENRVVGMKSRGVYETPGVTILYHAHLDLECMVLDRVRSEFSIKFDRNLPP</sequence>
<reference evidence="9 10" key="1">
    <citation type="submission" date="2022-01" db="EMBL/GenBank/DDBJ databases">
        <title>A chromosomal length assembly of Cordylochernes scorpioides.</title>
        <authorList>
            <person name="Zeh D."/>
            <person name="Zeh J."/>
        </authorList>
    </citation>
    <scope>NUCLEOTIDE SEQUENCE [LARGE SCALE GENOMIC DNA]</scope>
    <source>
        <strain evidence="9">IN4F17</strain>
        <tissue evidence="9">Whole Body</tissue>
    </source>
</reference>
<dbReference type="PANTHER" id="PTHR11587">
    <property type="entry name" value="ARGININOSUCCINATE SYNTHASE"/>
    <property type="match status" value="1"/>
</dbReference>
<evidence type="ECO:0000256" key="6">
    <source>
        <dbReference type="ARBA" id="ARBA00022741"/>
    </source>
</evidence>
<evidence type="ECO:0000256" key="3">
    <source>
        <dbReference type="ARBA" id="ARBA00022571"/>
    </source>
</evidence>
<dbReference type="EMBL" id="CP092868">
    <property type="protein sequence ID" value="UYV68579.1"/>
    <property type="molecule type" value="Genomic_DNA"/>
</dbReference>
<feature type="domain" description="Arginosuccinate synthase C-terminal" evidence="8">
    <location>
        <begin position="5"/>
        <end position="87"/>
    </location>
</feature>
<keyword evidence="7" id="KW-0067">ATP-binding</keyword>
<evidence type="ECO:0000256" key="4">
    <source>
        <dbReference type="ARBA" id="ARBA00022598"/>
    </source>
</evidence>
<keyword evidence="5" id="KW-0028">Amino-acid biosynthesis</keyword>
<dbReference type="SUPFAM" id="SSF69864">
    <property type="entry name" value="Argininosuccinate synthetase, C-terminal domain"/>
    <property type="match status" value="1"/>
</dbReference>
<evidence type="ECO:0000256" key="1">
    <source>
        <dbReference type="ARBA" id="ARBA00004967"/>
    </source>
</evidence>
<dbReference type="Proteomes" id="UP001235939">
    <property type="component" value="Chromosome 06"/>
</dbReference>
<evidence type="ECO:0000256" key="5">
    <source>
        <dbReference type="ARBA" id="ARBA00022605"/>
    </source>
</evidence>
<keyword evidence="10" id="KW-1185">Reference proteome</keyword>
<comment type="pathway">
    <text evidence="1">Amino-acid biosynthesis; L-arginine biosynthesis; L-arginine from L-ornithine and carbamoyl phosphate: step 2/3.</text>
</comment>
<evidence type="ECO:0000313" key="9">
    <source>
        <dbReference type="EMBL" id="UYV68579.1"/>
    </source>
</evidence>
<proteinExistence type="predicted"/>